<accession>A0A9P0ZIV8</accession>
<reference evidence="2" key="1">
    <citation type="submission" date="2022-07" db="EMBL/GenBank/DDBJ databases">
        <authorList>
            <person name="Macas J."/>
            <person name="Novak P."/>
            <person name="Neumann P."/>
        </authorList>
    </citation>
    <scope>NUCLEOTIDE SEQUENCE</scope>
</reference>
<dbReference type="Proteomes" id="UP001152484">
    <property type="component" value="Unassembled WGS sequence"/>
</dbReference>
<proteinExistence type="predicted"/>
<feature type="compositionally biased region" description="Polar residues" evidence="1">
    <location>
        <begin position="54"/>
        <end position="78"/>
    </location>
</feature>
<gene>
    <name evidence="2" type="ORF">CEURO_LOCUS16513</name>
</gene>
<evidence type="ECO:0000256" key="1">
    <source>
        <dbReference type="SAM" id="MobiDB-lite"/>
    </source>
</evidence>
<feature type="region of interest" description="Disordered" evidence="1">
    <location>
        <begin position="16"/>
        <end position="78"/>
    </location>
</feature>
<feature type="compositionally biased region" description="Polar residues" evidence="1">
    <location>
        <begin position="23"/>
        <end position="43"/>
    </location>
</feature>
<comment type="caution">
    <text evidence="2">The sequence shown here is derived from an EMBL/GenBank/DDBJ whole genome shotgun (WGS) entry which is preliminary data.</text>
</comment>
<name>A0A9P0ZIV8_CUSEU</name>
<dbReference type="AlphaFoldDB" id="A0A9P0ZIV8"/>
<organism evidence="2 3">
    <name type="scientific">Cuscuta europaea</name>
    <name type="common">European dodder</name>
    <dbReference type="NCBI Taxonomy" id="41803"/>
    <lineage>
        <taxon>Eukaryota</taxon>
        <taxon>Viridiplantae</taxon>
        <taxon>Streptophyta</taxon>
        <taxon>Embryophyta</taxon>
        <taxon>Tracheophyta</taxon>
        <taxon>Spermatophyta</taxon>
        <taxon>Magnoliopsida</taxon>
        <taxon>eudicotyledons</taxon>
        <taxon>Gunneridae</taxon>
        <taxon>Pentapetalae</taxon>
        <taxon>asterids</taxon>
        <taxon>lamiids</taxon>
        <taxon>Solanales</taxon>
        <taxon>Convolvulaceae</taxon>
        <taxon>Cuscuteae</taxon>
        <taxon>Cuscuta</taxon>
        <taxon>Cuscuta subgen. Cuscuta</taxon>
    </lineage>
</organism>
<evidence type="ECO:0000313" key="2">
    <source>
        <dbReference type="EMBL" id="CAH9104411.1"/>
    </source>
</evidence>
<sequence>MVEKHRKGELITMLKEAGALSTMPAQPTCGDTNDTPSKLQPAQPTFGDTRDTPSKLQPAQPTCGETSDTPSKLQPAQL</sequence>
<evidence type="ECO:0000313" key="3">
    <source>
        <dbReference type="Proteomes" id="UP001152484"/>
    </source>
</evidence>
<protein>
    <submittedName>
        <fullName evidence="2">Uncharacterized protein</fullName>
    </submittedName>
</protein>
<dbReference type="EMBL" id="CAMAPE010000046">
    <property type="protein sequence ID" value="CAH9104411.1"/>
    <property type="molecule type" value="Genomic_DNA"/>
</dbReference>
<keyword evidence="3" id="KW-1185">Reference proteome</keyword>